<proteinExistence type="predicted"/>
<gene>
    <name evidence="1" type="ORF">HPB47_003865</name>
</gene>
<name>A0AC60PI94_IXOPE</name>
<evidence type="ECO:0000313" key="2">
    <source>
        <dbReference type="Proteomes" id="UP000805193"/>
    </source>
</evidence>
<keyword evidence="2" id="KW-1185">Reference proteome</keyword>
<dbReference type="EMBL" id="JABSTQ010010575">
    <property type="protein sequence ID" value="KAG0419803.1"/>
    <property type="molecule type" value="Genomic_DNA"/>
</dbReference>
<accession>A0AC60PI94</accession>
<comment type="caution">
    <text evidence="1">The sequence shown here is derived from an EMBL/GenBank/DDBJ whole genome shotgun (WGS) entry which is preliminary data.</text>
</comment>
<feature type="non-terminal residue" evidence="1">
    <location>
        <position position="1"/>
    </location>
</feature>
<protein>
    <submittedName>
        <fullName evidence="1">Uncharacterized protein</fullName>
    </submittedName>
</protein>
<organism evidence="1 2">
    <name type="scientific">Ixodes persulcatus</name>
    <name type="common">Taiga tick</name>
    <dbReference type="NCBI Taxonomy" id="34615"/>
    <lineage>
        <taxon>Eukaryota</taxon>
        <taxon>Metazoa</taxon>
        <taxon>Ecdysozoa</taxon>
        <taxon>Arthropoda</taxon>
        <taxon>Chelicerata</taxon>
        <taxon>Arachnida</taxon>
        <taxon>Acari</taxon>
        <taxon>Parasitiformes</taxon>
        <taxon>Ixodida</taxon>
        <taxon>Ixodoidea</taxon>
        <taxon>Ixodidae</taxon>
        <taxon>Ixodinae</taxon>
        <taxon>Ixodes</taxon>
    </lineage>
</organism>
<dbReference type="Proteomes" id="UP000805193">
    <property type="component" value="Unassembled WGS sequence"/>
</dbReference>
<feature type="non-terminal residue" evidence="1">
    <location>
        <position position="81"/>
    </location>
</feature>
<evidence type="ECO:0000313" key="1">
    <source>
        <dbReference type="EMBL" id="KAG0419803.1"/>
    </source>
</evidence>
<reference evidence="1 2" key="1">
    <citation type="journal article" date="2020" name="Cell">
        <title>Large-Scale Comparative Analyses of Tick Genomes Elucidate Their Genetic Diversity and Vector Capacities.</title>
        <authorList>
            <consortium name="Tick Genome and Microbiome Consortium (TIGMIC)"/>
            <person name="Jia N."/>
            <person name="Wang J."/>
            <person name="Shi W."/>
            <person name="Du L."/>
            <person name="Sun Y."/>
            <person name="Zhan W."/>
            <person name="Jiang J.F."/>
            <person name="Wang Q."/>
            <person name="Zhang B."/>
            <person name="Ji P."/>
            <person name="Bell-Sakyi L."/>
            <person name="Cui X.M."/>
            <person name="Yuan T.T."/>
            <person name="Jiang B.G."/>
            <person name="Yang W.F."/>
            <person name="Lam T.T."/>
            <person name="Chang Q.C."/>
            <person name="Ding S.J."/>
            <person name="Wang X.J."/>
            <person name="Zhu J.G."/>
            <person name="Ruan X.D."/>
            <person name="Zhao L."/>
            <person name="Wei J.T."/>
            <person name="Ye R.Z."/>
            <person name="Que T.C."/>
            <person name="Du C.H."/>
            <person name="Zhou Y.H."/>
            <person name="Cheng J.X."/>
            <person name="Dai P.F."/>
            <person name="Guo W.B."/>
            <person name="Han X.H."/>
            <person name="Huang E.J."/>
            <person name="Li L.F."/>
            <person name="Wei W."/>
            <person name="Gao Y.C."/>
            <person name="Liu J.Z."/>
            <person name="Shao H.Z."/>
            <person name="Wang X."/>
            <person name="Wang C.C."/>
            <person name="Yang T.C."/>
            <person name="Huo Q.B."/>
            <person name="Li W."/>
            <person name="Chen H.Y."/>
            <person name="Chen S.E."/>
            <person name="Zhou L.G."/>
            <person name="Ni X.B."/>
            <person name="Tian J.H."/>
            <person name="Sheng Y."/>
            <person name="Liu T."/>
            <person name="Pan Y.S."/>
            <person name="Xia L.Y."/>
            <person name="Li J."/>
            <person name="Zhao F."/>
            <person name="Cao W.C."/>
        </authorList>
    </citation>
    <scope>NUCLEOTIDE SEQUENCE [LARGE SCALE GENOMIC DNA]</scope>
    <source>
        <strain evidence="1">Iper-2018</strain>
    </source>
</reference>
<sequence>FKQQEKYKVLEADHDEQERWIRKHPRKATTATNPLTPTKTACGNGTSASGPCSRCSCSCSSPCTCTAFSSTASPPGRSGTR</sequence>